<dbReference type="Proteomes" id="UP000578449">
    <property type="component" value="Unassembled WGS sequence"/>
</dbReference>
<reference evidence="1 2" key="1">
    <citation type="submission" date="2020-08" db="EMBL/GenBank/DDBJ databases">
        <title>Genomic Encyclopedia of Type Strains, Phase IV (KMG-IV): sequencing the most valuable type-strain genomes for metagenomic binning, comparative biology and taxonomic classification.</title>
        <authorList>
            <person name="Goeker M."/>
        </authorList>
    </citation>
    <scope>NUCLEOTIDE SEQUENCE [LARGE SCALE GENOMIC DNA]</scope>
    <source>
        <strain evidence="1 2">DSM 45615</strain>
    </source>
</reference>
<dbReference type="GO" id="GO:0003677">
    <property type="term" value="F:DNA binding"/>
    <property type="evidence" value="ECO:0007669"/>
    <property type="project" value="UniProtKB-KW"/>
</dbReference>
<dbReference type="InterPro" id="IPR036388">
    <property type="entry name" value="WH-like_DNA-bd_sf"/>
</dbReference>
<name>A0A840P4I4_9ACTN</name>
<evidence type="ECO:0000313" key="1">
    <source>
        <dbReference type="EMBL" id="MBB5132390.1"/>
    </source>
</evidence>
<dbReference type="InterPro" id="IPR036390">
    <property type="entry name" value="WH_DNA-bd_sf"/>
</dbReference>
<dbReference type="InterPro" id="IPR011991">
    <property type="entry name" value="ArsR-like_HTH"/>
</dbReference>
<proteinExistence type="predicted"/>
<dbReference type="Pfam" id="PF12840">
    <property type="entry name" value="HTH_20"/>
    <property type="match status" value="1"/>
</dbReference>
<sequence>MAGVVEVVRGEGRLRGGLSPLRRRLLEELREPASASALAERLGEKRQRVNYHLRELEKSGLVELVELRPRRGFTERVVRATARAVVVQPEVAGDLEGVSQDRFAVDMLLAAAARTLGDVAAMRERAEAAGKRLVTFTIEADVGFERPADIERFAAELTELVAGLAEKYESGRDRHRYRIVVGGHPAGRRSEEES</sequence>
<gene>
    <name evidence="1" type="ORF">HNP84_002106</name>
</gene>
<accession>A0A840P4I4</accession>
<dbReference type="RefSeq" id="WP_185049305.1">
    <property type="nucleotide sequence ID" value="NZ_BAABIX010000003.1"/>
</dbReference>
<dbReference type="EMBL" id="JACHGN010000004">
    <property type="protein sequence ID" value="MBB5132390.1"/>
    <property type="molecule type" value="Genomic_DNA"/>
</dbReference>
<dbReference type="CDD" id="cd00090">
    <property type="entry name" value="HTH_ARSR"/>
    <property type="match status" value="1"/>
</dbReference>
<dbReference type="SUPFAM" id="SSF46785">
    <property type="entry name" value="Winged helix' DNA-binding domain"/>
    <property type="match status" value="1"/>
</dbReference>
<dbReference type="AlphaFoldDB" id="A0A840P4I4"/>
<keyword evidence="1" id="KW-0238">DNA-binding</keyword>
<evidence type="ECO:0000313" key="2">
    <source>
        <dbReference type="Proteomes" id="UP000578449"/>
    </source>
</evidence>
<keyword evidence="2" id="KW-1185">Reference proteome</keyword>
<protein>
    <submittedName>
        <fullName evidence="1">DNA-binding transcriptional ArsR family regulator</fullName>
    </submittedName>
</protein>
<dbReference type="Gene3D" id="1.10.10.10">
    <property type="entry name" value="Winged helix-like DNA-binding domain superfamily/Winged helix DNA-binding domain"/>
    <property type="match status" value="1"/>
</dbReference>
<organism evidence="1 2">
    <name type="scientific">Thermocatellispora tengchongensis</name>
    <dbReference type="NCBI Taxonomy" id="1073253"/>
    <lineage>
        <taxon>Bacteria</taxon>
        <taxon>Bacillati</taxon>
        <taxon>Actinomycetota</taxon>
        <taxon>Actinomycetes</taxon>
        <taxon>Streptosporangiales</taxon>
        <taxon>Streptosporangiaceae</taxon>
        <taxon>Thermocatellispora</taxon>
    </lineage>
</organism>
<comment type="caution">
    <text evidence="1">The sequence shown here is derived from an EMBL/GenBank/DDBJ whole genome shotgun (WGS) entry which is preliminary data.</text>
</comment>